<keyword evidence="1" id="KW-0863">Zinc-finger</keyword>
<accession>A0AAW0DF62</accession>
<dbReference type="InterPro" id="IPR036236">
    <property type="entry name" value="Znf_C2H2_sf"/>
</dbReference>
<evidence type="ECO:0000259" key="2">
    <source>
        <dbReference type="PROSITE" id="PS50157"/>
    </source>
</evidence>
<protein>
    <recommendedName>
        <fullName evidence="2">C2H2-type domain-containing protein</fullName>
    </recommendedName>
</protein>
<evidence type="ECO:0000313" key="4">
    <source>
        <dbReference type="Proteomes" id="UP001383192"/>
    </source>
</evidence>
<sequence>MPSWLADKNGKRHSQGTRLSWGMLGNRARDDATNSAHRFHYVQTCVVPEPLTHTGVVPPLTPLLEYHSTPQLPSSIRLAHTTDHTADQPPDLVNTPTLTSETTAWGIETPTSQRHNEADLAAAQQPSFSVHDVPGFYPSDVTGMGMEDTVGESNYGSASYHLTLPANVRKVAKAAVIEAATRRRRCKAEFQCKLGCGQTFTTRHNLNYHHKAHQGIKEHECRHSVCNAQFVTPSDRRRHEAKCPLKIIIPSAALNPAPDA</sequence>
<name>A0AAW0DF62_9AGAR</name>
<dbReference type="EMBL" id="JAYKXP010000017">
    <property type="protein sequence ID" value="KAK7049419.1"/>
    <property type="molecule type" value="Genomic_DNA"/>
</dbReference>
<keyword evidence="4" id="KW-1185">Reference proteome</keyword>
<dbReference type="AlphaFoldDB" id="A0AAW0DF62"/>
<proteinExistence type="predicted"/>
<feature type="domain" description="C2H2-type" evidence="2">
    <location>
        <begin position="190"/>
        <end position="218"/>
    </location>
</feature>
<organism evidence="3 4">
    <name type="scientific">Paramarasmius palmivorus</name>
    <dbReference type="NCBI Taxonomy" id="297713"/>
    <lineage>
        <taxon>Eukaryota</taxon>
        <taxon>Fungi</taxon>
        <taxon>Dikarya</taxon>
        <taxon>Basidiomycota</taxon>
        <taxon>Agaricomycotina</taxon>
        <taxon>Agaricomycetes</taxon>
        <taxon>Agaricomycetidae</taxon>
        <taxon>Agaricales</taxon>
        <taxon>Marasmiineae</taxon>
        <taxon>Marasmiaceae</taxon>
        <taxon>Paramarasmius</taxon>
    </lineage>
</organism>
<keyword evidence="1" id="KW-0479">Metal-binding</keyword>
<dbReference type="SUPFAM" id="SSF57667">
    <property type="entry name" value="beta-beta-alpha zinc fingers"/>
    <property type="match status" value="1"/>
</dbReference>
<evidence type="ECO:0000313" key="3">
    <source>
        <dbReference type="EMBL" id="KAK7049419.1"/>
    </source>
</evidence>
<gene>
    <name evidence="3" type="ORF">VNI00_006020</name>
</gene>
<dbReference type="Proteomes" id="UP001383192">
    <property type="component" value="Unassembled WGS sequence"/>
</dbReference>
<dbReference type="InterPro" id="IPR013087">
    <property type="entry name" value="Znf_C2H2_type"/>
</dbReference>
<dbReference type="Gene3D" id="3.30.160.60">
    <property type="entry name" value="Classic Zinc Finger"/>
    <property type="match status" value="1"/>
</dbReference>
<comment type="caution">
    <text evidence="3">The sequence shown here is derived from an EMBL/GenBank/DDBJ whole genome shotgun (WGS) entry which is preliminary data.</text>
</comment>
<evidence type="ECO:0000256" key="1">
    <source>
        <dbReference type="PROSITE-ProRule" id="PRU00042"/>
    </source>
</evidence>
<reference evidence="3 4" key="1">
    <citation type="submission" date="2024-01" db="EMBL/GenBank/DDBJ databases">
        <title>A draft genome for a cacao thread blight-causing isolate of Paramarasmius palmivorus.</title>
        <authorList>
            <person name="Baruah I.K."/>
            <person name="Bukari Y."/>
            <person name="Amoako-Attah I."/>
            <person name="Meinhardt L.W."/>
            <person name="Bailey B.A."/>
            <person name="Cohen S.P."/>
        </authorList>
    </citation>
    <scope>NUCLEOTIDE SEQUENCE [LARGE SCALE GENOMIC DNA]</scope>
    <source>
        <strain evidence="3 4">GH-12</strain>
    </source>
</reference>
<keyword evidence="1" id="KW-0862">Zinc</keyword>
<dbReference type="GO" id="GO:0008270">
    <property type="term" value="F:zinc ion binding"/>
    <property type="evidence" value="ECO:0007669"/>
    <property type="project" value="UniProtKB-KW"/>
</dbReference>
<dbReference type="PROSITE" id="PS50157">
    <property type="entry name" value="ZINC_FINGER_C2H2_2"/>
    <property type="match status" value="1"/>
</dbReference>
<dbReference type="PROSITE" id="PS00028">
    <property type="entry name" value="ZINC_FINGER_C2H2_1"/>
    <property type="match status" value="1"/>
</dbReference>